<dbReference type="Pfam" id="PF07690">
    <property type="entry name" value="MFS_1"/>
    <property type="match status" value="1"/>
</dbReference>
<feature type="transmembrane region" description="Helical" evidence="1">
    <location>
        <begin position="108"/>
        <end position="130"/>
    </location>
</feature>
<accession>A0A852VPA6</accession>
<dbReference type="GO" id="GO:0022857">
    <property type="term" value="F:transmembrane transporter activity"/>
    <property type="evidence" value="ECO:0007669"/>
    <property type="project" value="InterPro"/>
</dbReference>
<feature type="transmembrane region" description="Helical" evidence="1">
    <location>
        <begin position="370"/>
        <end position="390"/>
    </location>
</feature>
<feature type="transmembrane region" description="Helical" evidence="1">
    <location>
        <begin position="281"/>
        <end position="300"/>
    </location>
</feature>
<evidence type="ECO:0000313" key="3">
    <source>
        <dbReference type="Proteomes" id="UP000554054"/>
    </source>
</evidence>
<dbReference type="InterPro" id="IPR036259">
    <property type="entry name" value="MFS_trans_sf"/>
</dbReference>
<dbReference type="PANTHER" id="PTHR23523">
    <property type="match status" value="1"/>
</dbReference>
<protein>
    <submittedName>
        <fullName evidence="2">CP family cyanate transporter-like MFS transporter</fullName>
    </submittedName>
</protein>
<dbReference type="InterPro" id="IPR011701">
    <property type="entry name" value="MFS"/>
</dbReference>
<sequence>MSAHHDTRQGPPFPAVLIVIGVALISINLRPGATSIGPLLEELSTALSLGPTVAGLLTAMPGFTFAAAGAVAVSLAHRVGLSKGITIGVVALVLTLLARVLTDSSMVFIGLTTIGLAGMGLGNVLVPAWIKAHSRDGGVRLMTIYSMGLTIGGAMGALVTAPLASIVPGQWRGALAVWGLVALLALLPWLVISAKDRVHRRTDSVVNGRMAHSPTAIALTALFGMQSMNAYVQFGWLPQIYRDAGLSATSAGALTAIVTGLGILGGLLMPTIIDRGRHLSAWMVSFGVLAAGGYLGLLVAPATLPWLWAGLLGISGFAFPTAIALITARSRDPRVTAQLSGFVQPVGYLLAGFGPLAVGVLHAATGGWTLVLVLLMLSGLGITLAGLRVAKPVFVDDEMAARIT</sequence>
<feature type="transmembrane region" description="Helical" evidence="1">
    <location>
        <begin position="244"/>
        <end position="269"/>
    </location>
</feature>
<dbReference type="RefSeq" id="WP_185990459.1">
    <property type="nucleotide sequence ID" value="NZ_JACCAE010000001.1"/>
</dbReference>
<evidence type="ECO:0000256" key="1">
    <source>
        <dbReference type="SAM" id="Phobius"/>
    </source>
</evidence>
<dbReference type="SUPFAM" id="SSF103473">
    <property type="entry name" value="MFS general substrate transporter"/>
    <property type="match status" value="1"/>
</dbReference>
<proteinExistence type="predicted"/>
<feature type="transmembrane region" description="Helical" evidence="1">
    <location>
        <begin position="173"/>
        <end position="192"/>
    </location>
</feature>
<feature type="transmembrane region" description="Helical" evidence="1">
    <location>
        <begin position="213"/>
        <end position="232"/>
    </location>
</feature>
<dbReference type="PANTHER" id="PTHR23523:SF2">
    <property type="entry name" value="2-NITROIMIDAZOLE TRANSPORTER"/>
    <property type="match status" value="1"/>
</dbReference>
<evidence type="ECO:0000313" key="2">
    <source>
        <dbReference type="EMBL" id="NYF97538.1"/>
    </source>
</evidence>
<name>A0A852VPA6_9MICO</name>
<organism evidence="2 3">
    <name type="scientific">Janibacter cremeus</name>
    <dbReference type="NCBI Taxonomy" id="1285192"/>
    <lineage>
        <taxon>Bacteria</taxon>
        <taxon>Bacillati</taxon>
        <taxon>Actinomycetota</taxon>
        <taxon>Actinomycetes</taxon>
        <taxon>Micrococcales</taxon>
        <taxon>Intrasporangiaceae</taxon>
        <taxon>Janibacter</taxon>
    </lineage>
</organism>
<feature type="transmembrane region" description="Helical" evidence="1">
    <location>
        <begin position="49"/>
        <end position="73"/>
    </location>
</feature>
<dbReference type="AlphaFoldDB" id="A0A852VPA6"/>
<keyword evidence="1" id="KW-0812">Transmembrane</keyword>
<dbReference type="EMBL" id="JACCAE010000001">
    <property type="protein sequence ID" value="NYF97538.1"/>
    <property type="molecule type" value="Genomic_DNA"/>
</dbReference>
<keyword evidence="1" id="KW-1133">Transmembrane helix</keyword>
<dbReference type="Gene3D" id="1.20.1250.20">
    <property type="entry name" value="MFS general substrate transporter like domains"/>
    <property type="match status" value="1"/>
</dbReference>
<dbReference type="Proteomes" id="UP000554054">
    <property type="component" value="Unassembled WGS sequence"/>
</dbReference>
<feature type="transmembrane region" description="Helical" evidence="1">
    <location>
        <begin position="306"/>
        <end position="326"/>
    </location>
</feature>
<feature type="transmembrane region" description="Helical" evidence="1">
    <location>
        <begin position="12"/>
        <end position="29"/>
    </location>
</feature>
<keyword evidence="3" id="KW-1185">Reference proteome</keyword>
<feature type="transmembrane region" description="Helical" evidence="1">
    <location>
        <begin position="346"/>
        <end position="364"/>
    </location>
</feature>
<feature type="transmembrane region" description="Helical" evidence="1">
    <location>
        <begin position="142"/>
        <end position="167"/>
    </location>
</feature>
<dbReference type="InterPro" id="IPR052524">
    <property type="entry name" value="MFS_Cyanate_Porter"/>
</dbReference>
<reference evidence="2 3" key="1">
    <citation type="submission" date="2020-07" db="EMBL/GenBank/DDBJ databases">
        <title>Sequencing the genomes of 1000 actinobacteria strains.</title>
        <authorList>
            <person name="Klenk H.-P."/>
        </authorList>
    </citation>
    <scope>NUCLEOTIDE SEQUENCE [LARGE SCALE GENOMIC DNA]</scope>
    <source>
        <strain evidence="2 3">DSM 26154</strain>
    </source>
</reference>
<comment type="caution">
    <text evidence="2">The sequence shown here is derived from an EMBL/GenBank/DDBJ whole genome shotgun (WGS) entry which is preliminary data.</text>
</comment>
<keyword evidence="1" id="KW-0472">Membrane</keyword>
<gene>
    <name evidence="2" type="ORF">BJY20_000930</name>
</gene>
<feature type="transmembrane region" description="Helical" evidence="1">
    <location>
        <begin position="85"/>
        <end position="102"/>
    </location>
</feature>